<dbReference type="EMBL" id="CP009498">
    <property type="protein sequence ID" value="AKL98001.1"/>
    <property type="molecule type" value="Genomic_DNA"/>
</dbReference>
<dbReference type="OrthoDB" id="1205943at2"/>
<gene>
    <name evidence="3" type="ORF">Epro_0622</name>
</gene>
<sequence length="684" mass="77425">MKKSLSLLMAAVFCLANSANAFAQAQQQEQPSEFKTYRAPQKDITSVLTAAKKFDNSMTYAAPKPFPIYDAGTDKWIDYAKYGEFQNAGTENYKYVVKEYDALKKASGEGIYPNTQSIYKSPDYAKFIKEKKLEGDKWKFVDTDDRQVNFYKWALAKEDPGVKLYYTAYALDKAGNWAHAVKAYYACLVFFPKSIGYTQWKTPWYIAPSCIDRINYLTKMHPELGVKLDGAKVTIKNRFDNDKNNDIFIVNPGKLVKTAKKDFEKKYIDLSKVGVKKVTGTGKVKLTQYENNHFQLTVDGKPYVIRSICYSPTPVGLTPDNGSVNTDRDWSVADYNKNGIVDGAYEAWVDINRNEIQDANEKTVGDFALMKEMGINTIRLYHYPNFNKDLLKDGYENYGLMYMVGNLLGMYAVDSGAEWYKGTDYTDPVQKERMLASVRKMVEDYKNEPYVLLWILGNENNYGTVGTMGVFAGTSNQAQSQPDAYYAFVNECVKLIKELDPQQRPVAICNGDTYLLEYCAKNAPDLDIYGANAYRGEAGFGPLWQDVMDVYEKPVLVTEFGCPAYAKDWTAARAEAGQASYHYGAWTDLEANVAGVAGGVGNALGGVIFEWTDEWWKAGPPPEYDPKAHDITSQWVGPFLDGGAYEEWFGLTSQGNGENSPFKRQLRKAYFMYKDLWEKYRVKK</sequence>
<dbReference type="PRINTS" id="PR00132">
    <property type="entry name" value="GLHYDRLASE2"/>
</dbReference>
<evidence type="ECO:0000256" key="1">
    <source>
        <dbReference type="SAM" id="SignalP"/>
    </source>
</evidence>
<dbReference type="InterPro" id="IPR006101">
    <property type="entry name" value="Glyco_hydro_2"/>
</dbReference>
<dbReference type="KEGG" id="epo:Epro_0622"/>
<dbReference type="InterPro" id="IPR051913">
    <property type="entry name" value="GH2_Domain-Containing"/>
</dbReference>
<dbReference type="AlphaFoldDB" id="A0A0G3WH99"/>
<dbReference type="STRING" id="1408281.Epro_0622"/>
<dbReference type="InterPro" id="IPR017853">
    <property type="entry name" value="GH"/>
</dbReference>
<dbReference type="SUPFAM" id="SSF51445">
    <property type="entry name" value="(Trans)glycosidases"/>
    <property type="match status" value="1"/>
</dbReference>
<keyword evidence="4" id="KW-1185">Reference proteome</keyword>
<feature type="chain" id="PRO_5005185930" description="Glycoside hydrolase family 2 catalytic domain-containing protein" evidence="1">
    <location>
        <begin position="24"/>
        <end position="684"/>
    </location>
</feature>
<evidence type="ECO:0000313" key="4">
    <source>
        <dbReference type="Proteomes" id="UP000035337"/>
    </source>
</evidence>
<keyword evidence="1" id="KW-0732">Signal</keyword>
<dbReference type="GO" id="GO:0004553">
    <property type="term" value="F:hydrolase activity, hydrolyzing O-glycosyl compounds"/>
    <property type="evidence" value="ECO:0007669"/>
    <property type="project" value="InterPro"/>
</dbReference>
<dbReference type="Proteomes" id="UP000035337">
    <property type="component" value="Chromosome"/>
</dbReference>
<evidence type="ECO:0000313" key="3">
    <source>
        <dbReference type="EMBL" id="AKL98001.1"/>
    </source>
</evidence>
<dbReference type="RefSeq" id="WP_052570524.1">
    <property type="nucleotide sequence ID" value="NZ_CP009498.1"/>
</dbReference>
<dbReference type="GO" id="GO:0005975">
    <property type="term" value="P:carbohydrate metabolic process"/>
    <property type="evidence" value="ECO:0007669"/>
    <property type="project" value="InterPro"/>
</dbReference>
<name>A0A0G3WH99_9BACT</name>
<organism evidence="3 4">
    <name type="scientific">Endomicrobium proavitum</name>
    <dbReference type="NCBI Taxonomy" id="1408281"/>
    <lineage>
        <taxon>Bacteria</taxon>
        <taxon>Pseudomonadati</taxon>
        <taxon>Elusimicrobiota</taxon>
        <taxon>Endomicrobiia</taxon>
        <taxon>Endomicrobiales</taxon>
        <taxon>Endomicrobiaceae</taxon>
        <taxon>Endomicrobium</taxon>
    </lineage>
</organism>
<protein>
    <recommendedName>
        <fullName evidence="2">Glycoside hydrolase family 2 catalytic domain-containing protein</fullName>
    </recommendedName>
</protein>
<proteinExistence type="predicted"/>
<dbReference type="Pfam" id="PF02836">
    <property type="entry name" value="Glyco_hydro_2_C"/>
    <property type="match status" value="1"/>
</dbReference>
<dbReference type="PANTHER" id="PTHR42732">
    <property type="entry name" value="BETA-GALACTOSIDASE"/>
    <property type="match status" value="1"/>
</dbReference>
<dbReference type="Gene3D" id="3.20.20.80">
    <property type="entry name" value="Glycosidases"/>
    <property type="match status" value="1"/>
</dbReference>
<feature type="signal peptide" evidence="1">
    <location>
        <begin position="1"/>
        <end position="23"/>
    </location>
</feature>
<dbReference type="PANTHER" id="PTHR42732:SF1">
    <property type="entry name" value="BETA-MANNOSIDASE"/>
    <property type="match status" value="1"/>
</dbReference>
<reference evidence="3 4" key="1">
    <citation type="submission" date="2014-09" db="EMBL/GenBank/DDBJ databases">
        <title>Complete genome sequence of Endomicrobium proavitum.</title>
        <authorList>
            <person name="Zheng H."/>
        </authorList>
    </citation>
    <scope>NUCLEOTIDE SEQUENCE [LARGE SCALE GENOMIC DNA]</scope>
    <source>
        <strain evidence="3 4">Rsa215</strain>
    </source>
</reference>
<evidence type="ECO:0000259" key="2">
    <source>
        <dbReference type="Pfam" id="PF02836"/>
    </source>
</evidence>
<feature type="domain" description="Glycoside hydrolase family 2 catalytic" evidence="2">
    <location>
        <begin position="361"/>
        <end position="561"/>
    </location>
</feature>
<dbReference type="InterPro" id="IPR006103">
    <property type="entry name" value="Glyco_hydro_2_cat"/>
</dbReference>
<accession>A0A0G3WH99</accession>